<evidence type="ECO:0000313" key="3">
    <source>
        <dbReference type="Proteomes" id="UP000613580"/>
    </source>
</evidence>
<keyword evidence="3" id="KW-1185">Reference proteome</keyword>
<dbReference type="Proteomes" id="UP000613580">
    <property type="component" value="Unassembled WGS sequence"/>
</dbReference>
<feature type="region of interest" description="Disordered" evidence="1">
    <location>
        <begin position="1"/>
        <end position="138"/>
    </location>
</feature>
<name>A0A8H6SV69_MYCCL</name>
<dbReference type="AlphaFoldDB" id="A0A8H6SV69"/>
<evidence type="ECO:0000313" key="2">
    <source>
        <dbReference type="EMBL" id="KAF7304525.1"/>
    </source>
</evidence>
<accession>A0A8H6SV69</accession>
<evidence type="ECO:0000256" key="1">
    <source>
        <dbReference type="SAM" id="MobiDB-lite"/>
    </source>
</evidence>
<reference evidence="2" key="1">
    <citation type="submission" date="2020-05" db="EMBL/GenBank/DDBJ databases">
        <title>Mycena genomes resolve the evolution of fungal bioluminescence.</title>
        <authorList>
            <person name="Tsai I.J."/>
        </authorList>
    </citation>
    <scope>NUCLEOTIDE SEQUENCE</scope>
    <source>
        <strain evidence="2">110903Hualien_Pintung</strain>
    </source>
</reference>
<comment type="caution">
    <text evidence="2">The sequence shown here is derived from an EMBL/GenBank/DDBJ whole genome shotgun (WGS) entry which is preliminary data.</text>
</comment>
<protein>
    <submittedName>
        <fullName evidence="2">Uncharacterized protein</fullName>
    </submittedName>
</protein>
<proteinExistence type="predicted"/>
<organism evidence="2 3">
    <name type="scientific">Mycena chlorophos</name>
    <name type="common">Agaric fungus</name>
    <name type="synonym">Agaricus chlorophos</name>
    <dbReference type="NCBI Taxonomy" id="658473"/>
    <lineage>
        <taxon>Eukaryota</taxon>
        <taxon>Fungi</taxon>
        <taxon>Dikarya</taxon>
        <taxon>Basidiomycota</taxon>
        <taxon>Agaricomycotina</taxon>
        <taxon>Agaricomycetes</taxon>
        <taxon>Agaricomycetidae</taxon>
        <taxon>Agaricales</taxon>
        <taxon>Marasmiineae</taxon>
        <taxon>Mycenaceae</taxon>
        <taxon>Mycena</taxon>
    </lineage>
</organism>
<gene>
    <name evidence="2" type="ORF">HMN09_00855100</name>
</gene>
<dbReference type="EMBL" id="JACAZE010000011">
    <property type="protein sequence ID" value="KAF7304525.1"/>
    <property type="molecule type" value="Genomic_DNA"/>
</dbReference>
<sequence length="138" mass="14688">MYTTTKKAAALPRTIGRIPLPAQAPQPRPMHSSRPSSAMASAGNDIFDVPHALPRRPSTPTPMPTPAQSQPVSTLAGAGRRPTPPQALVFDGPAYQKPVVRSFSPDPERHPAPGGAVASLFDGPAYSGMHSYERKPFR</sequence>
<dbReference type="OrthoDB" id="3168922at2759"/>